<accession>A0A179BYU1</accession>
<protein>
    <submittedName>
        <fullName evidence="1">Uncharacterized protein</fullName>
    </submittedName>
</protein>
<name>A0A179BYU1_RHILE</name>
<dbReference type="AlphaFoldDB" id="A0A179BYU1"/>
<dbReference type="EMBL" id="LWBS01000022">
    <property type="protein sequence ID" value="OAP96882.1"/>
    <property type="molecule type" value="Genomic_DNA"/>
</dbReference>
<organism evidence="1">
    <name type="scientific">Rhizobium leguminosarum</name>
    <dbReference type="NCBI Taxonomy" id="384"/>
    <lineage>
        <taxon>Bacteria</taxon>
        <taxon>Pseudomonadati</taxon>
        <taxon>Pseudomonadota</taxon>
        <taxon>Alphaproteobacteria</taxon>
        <taxon>Hyphomicrobiales</taxon>
        <taxon>Rhizobiaceae</taxon>
        <taxon>Rhizobium/Agrobacterium group</taxon>
        <taxon>Rhizobium</taxon>
    </lineage>
</organism>
<sequence>MRPSVNIHKVARECGVILRDWQHHSPTSRRGRECFCKPTVREIGRRHGDDHLRLVLMLLTGSPRNAEQLYSDVLKAVSRLLIANPDLIRRPSLVADFNALDLGALRRGARSMKYGMATSDEILVALRMQFGLWPYRGEAA</sequence>
<reference evidence="1" key="1">
    <citation type="submission" date="2016-04" db="EMBL/GenBank/DDBJ databases">
        <title>Fast-growing isolate from the root nodules of Vavilovia formosa.</title>
        <authorList>
            <person name="Kimeklis A."/>
            <person name="Safronova V."/>
            <person name="Belimov A."/>
            <person name="Andronov E."/>
        </authorList>
    </citation>
    <scope>NUCLEOTIDE SEQUENCE [LARGE SCALE GENOMIC DNA]</scope>
    <source>
        <strain evidence="1">Vaf-46</strain>
    </source>
</reference>
<proteinExistence type="predicted"/>
<gene>
    <name evidence="1" type="ORF">A4U53_11900</name>
</gene>
<comment type="caution">
    <text evidence="1">The sequence shown here is derived from an EMBL/GenBank/DDBJ whole genome shotgun (WGS) entry which is preliminary data.</text>
</comment>
<evidence type="ECO:0000313" key="1">
    <source>
        <dbReference type="EMBL" id="OAP96882.1"/>
    </source>
</evidence>